<comment type="caution">
    <text evidence="1">The sequence shown here is derived from an EMBL/GenBank/DDBJ whole genome shotgun (WGS) entry which is preliminary data.</text>
</comment>
<sequence length="160" mass="18308">MKNKLLYGVCGTLIGGALATYFYPSWSRSHDVIACTTEFNFTRNQGKESEVRVNAVAQFYFHRDGTGLTTYKGAAKAGGRDMIIDRDMNFTWTPREDNNVIVLTYTKTWRRHNDDTPDTQWGSFAHADARYYLTIAEVAPSVWLIQDRLYPTYLCRGNQA</sequence>
<organism evidence="1 2">
    <name type="scientific">Citrobacter sedlakii</name>
    <dbReference type="NCBI Taxonomy" id="67826"/>
    <lineage>
        <taxon>Bacteria</taxon>
        <taxon>Pseudomonadati</taxon>
        <taxon>Pseudomonadota</taxon>
        <taxon>Gammaproteobacteria</taxon>
        <taxon>Enterobacterales</taxon>
        <taxon>Enterobacteriaceae</taxon>
        <taxon>Citrobacter</taxon>
        <taxon>Citrobacter freundii complex</taxon>
    </lineage>
</organism>
<proteinExistence type="predicted"/>
<evidence type="ECO:0000313" key="1">
    <source>
        <dbReference type="EMBL" id="MBJ8382788.1"/>
    </source>
</evidence>
<gene>
    <name evidence="1" type="ORF">I6M88_17670</name>
</gene>
<keyword evidence="2" id="KW-1185">Reference proteome</keyword>
<reference evidence="1 2" key="1">
    <citation type="submission" date="2020-11" db="EMBL/GenBank/DDBJ databases">
        <title>Enhanced detection system for hospital associated transmission using whole genome sequencing surveillance.</title>
        <authorList>
            <person name="Harrison L.H."/>
            <person name="Van Tyne D."/>
            <person name="Marsh J.W."/>
            <person name="Griffith M.P."/>
            <person name="Snyder D.J."/>
            <person name="Cooper V.S."/>
            <person name="Mustapha M."/>
        </authorList>
    </citation>
    <scope>NUCLEOTIDE SEQUENCE [LARGE SCALE GENOMIC DNA]</scope>
    <source>
        <strain evidence="1 2">CB00117</strain>
    </source>
</reference>
<evidence type="ECO:0000313" key="2">
    <source>
        <dbReference type="Proteomes" id="UP000746649"/>
    </source>
</evidence>
<dbReference type="Proteomes" id="UP000746649">
    <property type="component" value="Unassembled WGS sequence"/>
</dbReference>
<dbReference type="RefSeq" id="WP_042287960.1">
    <property type="nucleotide sequence ID" value="NZ_CABLBY010000007.1"/>
</dbReference>
<name>A0ABS0ZVF0_9ENTR</name>
<protein>
    <submittedName>
        <fullName evidence="1">Uncharacterized protein</fullName>
    </submittedName>
</protein>
<accession>A0ABS0ZVF0</accession>
<dbReference type="EMBL" id="JADWND010000009">
    <property type="protein sequence ID" value="MBJ8382788.1"/>
    <property type="molecule type" value="Genomic_DNA"/>
</dbReference>